<feature type="region of interest" description="Disordered" evidence="3">
    <location>
        <begin position="440"/>
        <end position="478"/>
    </location>
</feature>
<evidence type="ECO:0008006" key="8">
    <source>
        <dbReference type="Google" id="ProtNLM"/>
    </source>
</evidence>
<dbReference type="GO" id="GO:0005524">
    <property type="term" value="F:ATP binding"/>
    <property type="evidence" value="ECO:0007669"/>
    <property type="project" value="InterPro"/>
</dbReference>
<feature type="compositionally biased region" description="Polar residues" evidence="3">
    <location>
        <begin position="458"/>
        <end position="468"/>
    </location>
</feature>
<comment type="similarity">
    <text evidence="1">Belongs to the DNA mismatch repair MutL/HexB family.</text>
</comment>
<dbReference type="GO" id="GO:0006298">
    <property type="term" value="P:mismatch repair"/>
    <property type="evidence" value="ECO:0007669"/>
    <property type="project" value="InterPro"/>
</dbReference>
<dbReference type="GO" id="GO:0030983">
    <property type="term" value="F:mismatched DNA binding"/>
    <property type="evidence" value="ECO:0007669"/>
    <property type="project" value="InterPro"/>
</dbReference>
<evidence type="ECO:0000256" key="2">
    <source>
        <dbReference type="ARBA" id="ARBA00022763"/>
    </source>
</evidence>
<dbReference type="InterPro" id="IPR020568">
    <property type="entry name" value="Ribosomal_Su5_D2-typ_SF"/>
</dbReference>
<dbReference type="Gene3D" id="3.30.565.10">
    <property type="entry name" value="Histidine kinase-like ATPase, C-terminal domain"/>
    <property type="match status" value="1"/>
</dbReference>
<gene>
    <name evidence="6" type="ORF">P691DRAFT_775559</name>
</gene>
<dbReference type="Pfam" id="PF13589">
    <property type="entry name" value="HATPase_c_3"/>
    <property type="match status" value="1"/>
</dbReference>
<reference evidence="6" key="1">
    <citation type="submission" date="2020-11" db="EMBL/GenBank/DDBJ databases">
        <authorList>
            <consortium name="DOE Joint Genome Institute"/>
            <person name="Ahrendt S."/>
            <person name="Riley R."/>
            <person name="Andreopoulos W."/>
            <person name="Labutti K."/>
            <person name="Pangilinan J."/>
            <person name="Ruiz-Duenas F.J."/>
            <person name="Barrasa J.M."/>
            <person name="Sanchez-Garcia M."/>
            <person name="Camarero S."/>
            <person name="Miyauchi S."/>
            <person name="Serrano A."/>
            <person name="Linde D."/>
            <person name="Babiker R."/>
            <person name="Drula E."/>
            <person name="Ayuso-Fernandez I."/>
            <person name="Pacheco R."/>
            <person name="Padilla G."/>
            <person name="Ferreira P."/>
            <person name="Barriuso J."/>
            <person name="Kellner H."/>
            <person name="Castanera R."/>
            <person name="Alfaro M."/>
            <person name="Ramirez L."/>
            <person name="Pisabarro A.G."/>
            <person name="Kuo A."/>
            <person name="Tritt A."/>
            <person name="Lipzen A."/>
            <person name="He G."/>
            <person name="Yan M."/>
            <person name="Ng V."/>
            <person name="Cullen D."/>
            <person name="Martin F."/>
            <person name="Rosso M.-N."/>
            <person name="Henrissat B."/>
            <person name="Hibbett D."/>
            <person name="Martinez A.T."/>
            <person name="Grigoriev I.V."/>
        </authorList>
    </citation>
    <scope>NUCLEOTIDE SEQUENCE</scope>
    <source>
        <strain evidence="6">MF-IS2</strain>
    </source>
</reference>
<dbReference type="GO" id="GO:0140664">
    <property type="term" value="F:ATP-dependent DNA damage sensor activity"/>
    <property type="evidence" value="ECO:0007669"/>
    <property type="project" value="InterPro"/>
</dbReference>
<evidence type="ECO:0000259" key="4">
    <source>
        <dbReference type="SMART" id="SM00853"/>
    </source>
</evidence>
<dbReference type="Proteomes" id="UP000807342">
    <property type="component" value="Unassembled WGS sequence"/>
</dbReference>
<accession>A0A9P5XBB9</accession>
<dbReference type="SMART" id="SM01340">
    <property type="entry name" value="DNA_mis_repair"/>
    <property type="match status" value="1"/>
</dbReference>
<dbReference type="PROSITE" id="PS00058">
    <property type="entry name" value="DNA_MISMATCH_REPAIR_1"/>
    <property type="match status" value="1"/>
</dbReference>
<proteinExistence type="inferred from homology"/>
<dbReference type="InterPro" id="IPR014721">
    <property type="entry name" value="Ribsml_uS5_D2-typ_fold_subgr"/>
</dbReference>
<dbReference type="InterPro" id="IPR037198">
    <property type="entry name" value="MutL_C_sf"/>
</dbReference>
<organism evidence="6 7">
    <name type="scientific">Macrolepiota fuliginosa MF-IS2</name>
    <dbReference type="NCBI Taxonomy" id="1400762"/>
    <lineage>
        <taxon>Eukaryota</taxon>
        <taxon>Fungi</taxon>
        <taxon>Dikarya</taxon>
        <taxon>Basidiomycota</taxon>
        <taxon>Agaricomycotina</taxon>
        <taxon>Agaricomycetes</taxon>
        <taxon>Agaricomycetidae</taxon>
        <taxon>Agaricales</taxon>
        <taxon>Agaricineae</taxon>
        <taxon>Agaricaceae</taxon>
        <taxon>Macrolepiota</taxon>
    </lineage>
</organism>
<dbReference type="InterPro" id="IPR042121">
    <property type="entry name" value="MutL_C_regsub"/>
</dbReference>
<evidence type="ECO:0000313" key="7">
    <source>
        <dbReference type="Proteomes" id="UP000807342"/>
    </source>
</evidence>
<name>A0A9P5XBB9_9AGAR</name>
<dbReference type="SMART" id="SM00853">
    <property type="entry name" value="MutL_C"/>
    <property type="match status" value="1"/>
</dbReference>
<evidence type="ECO:0000313" key="6">
    <source>
        <dbReference type="EMBL" id="KAF9448232.1"/>
    </source>
</evidence>
<keyword evidence="2" id="KW-0227">DNA damage</keyword>
<feature type="domain" description="DNA mismatch repair protein S5" evidence="5">
    <location>
        <begin position="238"/>
        <end position="377"/>
    </location>
</feature>
<comment type="caution">
    <text evidence="6">The sequence shown here is derived from an EMBL/GenBank/DDBJ whole genome shotgun (WGS) entry which is preliminary data.</text>
</comment>
<keyword evidence="7" id="KW-1185">Reference proteome</keyword>
<dbReference type="InterPro" id="IPR036890">
    <property type="entry name" value="HATPase_C_sf"/>
</dbReference>
<dbReference type="PANTHER" id="PTHR10073:SF47">
    <property type="entry name" value="DNA MISMATCH REPAIR PROTEIN MLH3"/>
    <property type="match status" value="1"/>
</dbReference>
<dbReference type="InterPro" id="IPR013507">
    <property type="entry name" value="DNA_mismatch_S5_2-like"/>
</dbReference>
<protein>
    <recommendedName>
        <fullName evidence="8">MutL C-terminal dimerisation domain-containing protein</fullName>
    </recommendedName>
</protein>
<dbReference type="SUPFAM" id="SSF55874">
    <property type="entry name" value="ATPase domain of HSP90 chaperone/DNA topoisomerase II/histidine kinase"/>
    <property type="match status" value="1"/>
</dbReference>
<dbReference type="SUPFAM" id="SSF118116">
    <property type="entry name" value="DNA mismatch repair protein MutL"/>
    <property type="match status" value="1"/>
</dbReference>
<dbReference type="Gene3D" id="3.30.230.10">
    <property type="match status" value="1"/>
</dbReference>
<dbReference type="AlphaFoldDB" id="A0A9P5XBB9"/>
<feature type="compositionally biased region" description="Basic and acidic residues" evidence="3">
    <location>
        <begin position="317"/>
        <end position="327"/>
    </location>
</feature>
<dbReference type="GO" id="GO:0032300">
    <property type="term" value="C:mismatch repair complex"/>
    <property type="evidence" value="ECO:0007669"/>
    <property type="project" value="InterPro"/>
</dbReference>
<dbReference type="InterPro" id="IPR014790">
    <property type="entry name" value="MutL_C"/>
</dbReference>
<dbReference type="SUPFAM" id="SSF54211">
    <property type="entry name" value="Ribosomal protein S5 domain 2-like"/>
    <property type="match status" value="1"/>
</dbReference>
<evidence type="ECO:0000256" key="3">
    <source>
        <dbReference type="SAM" id="MobiDB-lite"/>
    </source>
</evidence>
<dbReference type="InterPro" id="IPR042120">
    <property type="entry name" value="MutL_C_dimsub"/>
</dbReference>
<evidence type="ECO:0000259" key="5">
    <source>
        <dbReference type="SMART" id="SM01340"/>
    </source>
</evidence>
<dbReference type="GO" id="GO:0016887">
    <property type="term" value="F:ATP hydrolysis activity"/>
    <property type="evidence" value="ECO:0007669"/>
    <property type="project" value="InterPro"/>
</dbReference>
<dbReference type="Gene3D" id="3.30.1370.100">
    <property type="entry name" value="MutL, C-terminal domain, regulatory subdomain"/>
    <property type="match status" value="1"/>
</dbReference>
<feature type="domain" description="MutL C-terminal dimerisation" evidence="4">
    <location>
        <begin position="583"/>
        <end position="812"/>
    </location>
</feature>
<dbReference type="Gene3D" id="3.30.1540.20">
    <property type="entry name" value="MutL, C-terminal domain, dimerisation subdomain"/>
    <property type="match status" value="1"/>
</dbReference>
<evidence type="ECO:0000256" key="1">
    <source>
        <dbReference type="ARBA" id="ARBA00006082"/>
    </source>
</evidence>
<feature type="region of interest" description="Disordered" evidence="3">
    <location>
        <begin position="304"/>
        <end position="327"/>
    </location>
</feature>
<dbReference type="PANTHER" id="PTHR10073">
    <property type="entry name" value="DNA MISMATCH REPAIR PROTEIN MLH, PMS, MUTL"/>
    <property type="match status" value="1"/>
</dbReference>
<dbReference type="EMBL" id="MU151168">
    <property type="protein sequence ID" value="KAF9448232.1"/>
    <property type="molecule type" value="Genomic_DNA"/>
</dbReference>
<dbReference type="GO" id="GO:0061982">
    <property type="term" value="P:meiosis I cell cycle process"/>
    <property type="evidence" value="ECO:0007669"/>
    <property type="project" value="UniProtKB-ARBA"/>
</dbReference>
<dbReference type="InterPro" id="IPR038973">
    <property type="entry name" value="MutL/Mlh/Pms-like"/>
</dbReference>
<dbReference type="InterPro" id="IPR014762">
    <property type="entry name" value="DNA_mismatch_repair_CS"/>
</dbReference>
<dbReference type="OrthoDB" id="429932at2759"/>
<sequence>MQFDQSCANEQQPAEQLVKLDEPTQAKIRSTQILTTLPQIVSELLQNSLDAKAGNIDIGINCEDWMCWVRDDGSGISRQDLETFAAGDSDMRYHTSKEYALGSINAASTFGFRGEALASAAQISCLEIASRSVKARTTWSVIRKGNQVLYKGEAVRWRRESPGTVVCVRDAFFNLPVRRRSHPSVSKTWELVRREIEIYALVSPSVSFTLEDLHRNRENGVHNRMVRIPKTSSTLATFRHLYGRALAERVETIAVVDRDLKAEGFISLHGASSKIYQFLDINSHPIVLCDLHKVVDAQFSSSSFGKNSLDDQNEGVSRTDSRRSPRKTEKKLVYMLNISVPPGEVYNDLDPTKSTVGLQNKPSVVSFLEYVIRGFLTKHGFIHAPIKVQLPILTHPNDTSRKRRRIFTDENHYSDDVPDGSSLTQIPNLRLLSLKSSSSQVLDDSEATPNRPAGARNNPYTTPYSSTGPFLPSTAEAGFHDPLQQDVNQRRTLPSLQSGSRSSTAIPVPKWLHSALQANDSYSPLELKIPSACSLLVRDPQLTSARGTVQRHSCQSVDPPSLLADPNPTSSFFTRDELSLSRIIGQVDLKFIACLILHPNPTGGRRSQAPNSGSVELPTSAASTLVLVDQHAADERVRVESFLKELCLGFLSNCDDGADTVRGIRLRILTPPKPILVTSHELRLLEESIEVQEAFRNWGFRFAGFATPGLRTEISSADCDKNGYGQILVEAIPEVVSDKLLQENELQGLVKGFLAQLQTDLPSFSNISDTNPGRDIEKEFLWLKALRYCPRPLLDLINSKACRGAIMFNDTLTVTQCEDLVQRLSKTAYPFQCAHGRPSLVPLIELGPQTGSLGPRQVSLCDWSKLED</sequence>